<feature type="compositionally biased region" description="Gly residues" evidence="2">
    <location>
        <begin position="613"/>
        <end position="625"/>
    </location>
</feature>
<feature type="region of interest" description="Disordered" evidence="2">
    <location>
        <begin position="456"/>
        <end position="491"/>
    </location>
</feature>
<protein>
    <submittedName>
        <fullName evidence="3">Uncharacterized protein</fullName>
    </submittedName>
</protein>
<keyword evidence="4" id="KW-1185">Reference proteome</keyword>
<dbReference type="PANTHER" id="PTHR37540:SF9">
    <property type="entry name" value="ZN(2)-C6 FUNGAL-TYPE DOMAIN-CONTAINING PROTEIN"/>
    <property type="match status" value="1"/>
</dbReference>
<name>A0A136J0M0_9PEZI</name>
<evidence type="ECO:0000313" key="4">
    <source>
        <dbReference type="Proteomes" id="UP000070501"/>
    </source>
</evidence>
<dbReference type="STRING" id="196109.A0A136J0M0"/>
<gene>
    <name evidence="3" type="ORF">Micbo1qcDRAFT_225647</name>
</gene>
<sequence length="651" mass="70716">MADNLSSVRQPRAQRHTTSCGECRKRKQRPACEYKENKRKDGYPIPNTSTFLLATLQSREETDRFLSSGRDALLPISRSPISTSDAGSDLVGLETWTSSDIQATFDQSRNPGEAPENWNSARPGVLPKCSPLCHEHSVAFHDAARLLEYTSHSANEFIASLNTTASEDEINWGQLVAASAVSESSFPGIADGEAAQNLPIATEKLKADLLQVYAKLLFRFQCSIDGNPDFHGSYHKTYMPFCFQSPLLVNIAIYTAASYMHETNYLDKTMTIAIKGYAIRMLNDHLRSENTSTGDEVIAGIAQLVADEWHWGAPHDVRAHLRGLRDLLRVRGGFNALGLGGLLSKIVLTLDYSIAISFESPAYLGNGHEGAFSDPTPGPFRISHNTPLVASMVTFSDCISGLNLHPATASILDDIRFLLAAVASLPAQSSPTELKKVATTSHWIFNRISKLPIYSPDAPDPPATPQQLPTNNLQGHTGSQRNSTDSPASMAEQNADPVYQAIRQAALLYATAIVERQPFSKVVSFEQFYELWTTVWRVPLTRWKSLAGIFLWIIIIISPTAATTPHSRFVKSMLTTPALGIGIENWFASSSSLRAVLALQAWLRGGEELRDMGVGGGGGGGGGSGNAAPRGHPRSMASSVSGSSRQSSDQM</sequence>
<evidence type="ECO:0000256" key="1">
    <source>
        <dbReference type="ARBA" id="ARBA00023242"/>
    </source>
</evidence>
<dbReference type="PANTHER" id="PTHR37540">
    <property type="entry name" value="TRANSCRIPTION FACTOR (ACR-2), PUTATIVE-RELATED-RELATED"/>
    <property type="match status" value="1"/>
</dbReference>
<feature type="region of interest" description="Disordered" evidence="2">
    <location>
        <begin position="613"/>
        <end position="651"/>
    </location>
</feature>
<dbReference type="AlphaFoldDB" id="A0A136J0M0"/>
<organism evidence="3 4">
    <name type="scientific">Microdochium bolleyi</name>
    <dbReference type="NCBI Taxonomy" id="196109"/>
    <lineage>
        <taxon>Eukaryota</taxon>
        <taxon>Fungi</taxon>
        <taxon>Dikarya</taxon>
        <taxon>Ascomycota</taxon>
        <taxon>Pezizomycotina</taxon>
        <taxon>Sordariomycetes</taxon>
        <taxon>Xylariomycetidae</taxon>
        <taxon>Xylariales</taxon>
        <taxon>Microdochiaceae</taxon>
        <taxon>Microdochium</taxon>
    </lineage>
</organism>
<dbReference type="Pfam" id="PF11951">
    <property type="entry name" value="Fungal_trans_2"/>
    <property type="match status" value="1"/>
</dbReference>
<dbReference type="OrthoDB" id="415825at2759"/>
<keyword evidence="1" id="KW-0539">Nucleus</keyword>
<evidence type="ECO:0000256" key="2">
    <source>
        <dbReference type="SAM" id="MobiDB-lite"/>
    </source>
</evidence>
<feature type="compositionally biased region" description="Polar residues" evidence="2">
    <location>
        <begin position="471"/>
        <end position="487"/>
    </location>
</feature>
<dbReference type="InParanoid" id="A0A136J0M0"/>
<feature type="compositionally biased region" description="Low complexity" evidence="2">
    <location>
        <begin position="635"/>
        <end position="651"/>
    </location>
</feature>
<feature type="compositionally biased region" description="Basic and acidic residues" evidence="2">
    <location>
        <begin position="30"/>
        <end position="40"/>
    </location>
</feature>
<dbReference type="EMBL" id="KQ964251">
    <property type="protein sequence ID" value="KXJ90780.1"/>
    <property type="molecule type" value="Genomic_DNA"/>
</dbReference>
<dbReference type="InterPro" id="IPR021858">
    <property type="entry name" value="Fun_TF"/>
</dbReference>
<dbReference type="Proteomes" id="UP000070501">
    <property type="component" value="Unassembled WGS sequence"/>
</dbReference>
<proteinExistence type="predicted"/>
<feature type="region of interest" description="Disordered" evidence="2">
    <location>
        <begin position="1"/>
        <end position="40"/>
    </location>
</feature>
<accession>A0A136J0M0</accession>
<evidence type="ECO:0000313" key="3">
    <source>
        <dbReference type="EMBL" id="KXJ90780.1"/>
    </source>
</evidence>
<reference evidence="4" key="1">
    <citation type="submission" date="2016-02" db="EMBL/GenBank/DDBJ databases">
        <title>Draft genome sequence of Microdochium bolleyi, a fungal endophyte of beachgrass.</title>
        <authorList>
            <consortium name="DOE Joint Genome Institute"/>
            <person name="David A.S."/>
            <person name="May G."/>
            <person name="Haridas S."/>
            <person name="Lim J."/>
            <person name="Wang M."/>
            <person name="Labutti K."/>
            <person name="Lipzen A."/>
            <person name="Barry K."/>
            <person name="Grigoriev I.V."/>
        </authorList>
    </citation>
    <scope>NUCLEOTIDE SEQUENCE [LARGE SCALE GENOMIC DNA]</scope>
    <source>
        <strain evidence="4">J235TASD1</strain>
    </source>
</reference>